<proteinExistence type="predicted"/>
<dbReference type="Proteomes" id="UP000663828">
    <property type="component" value="Unassembled WGS sequence"/>
</dbReference>
<dbReference type="InterPro" id="IPR001841">
    <property type="entry name" value="Znf_RING"/>
</dbReference>
<accession>A0A814QRZ3</accession>
<keyword evidence="8" id="KW-1185">Reference proteome</keyword>
<evidence type="ECO:0000256" key="4">
    <source>
        <dbReference type="SAM" id="MobiDB-lite"/>
    </source>
</evidence>
<evidence type="ECO:0000313" key="6">
    <source>
        <dbReference type="EMBL" id="CAF1019278.1"/>
    </source>
</evidence>
<feature type="domain" description="RING-type" evidence="5">
    <location>
        <begin position="21"/>
        <end position="59"/>
    </location>
</feature>
<gene>
    <name evidence="6" type="ORF">EDS130_LOCUS15806</name>
    <name evidence="7" type="ORF">XAT740_LOCUS19555</name>
</gene>
<dbReference type="EMBL" id="CAJNOR010001336">
    <property type="protein sequence ID" value="CAF1124308.1"/>
    <property type="molecule type" value="Genomic_DNA"/>
</dbReference>
<evidence type="ECO:0000313" key="7">
    <source>
        <dbReference type="EMBL" id="CAF1124308.1"/>
    </source>
</evidence>
<sequence>MHLETNELPGQTQVGTRDLTCPICMSIAGDPRVTSCCHRVFCAKDADPTQYHNGCPLCREKDFHFETSPKHKELLEQLTIKCVCTEHIALDDYENHLSRCLNTRFTCPHTACREKNSPTEYNSQELISHLARYHCDEVPVLGTTYVKKSLVEVYRKASNKYDDLVKTLYTVIYPKMISVQLKNLSSNQQNAPIFKCQQGHVLIEADYTQRKRRNGAAYTSNGFSCDVCRQVFTSGPSWHCSCTNGGYDKCVGCVVFDLYTIDDPILKLASTDRVEQQERARQRNLQQSARVSRELSQLLTEHVSDDDTDDDDDDQVNYELFGSRLARPSFLTRQQGTESGNHQTNRQEK</sequence>
<dbReference type="PROSITE" id="PS50089">
    <property type="entry name" value="ZF_RING_2"/>
    <property type="match status" value="1"/>
</dbReference>
<evidence type="ECO:0000256" key="2">
    <source>
        <dbReference type="ARBA" id="ARBA00022833"/>
    </source>
</evidence>
<evidence type="ECO:0000259" key="5">
    <source>
        <dbReference type="PROSITE" id="PS50089"/>
    </source>
</evidence>
<dbReference type="EMBL" id="CAJNOJ010000067">
    <property type="protein sequence ID" value="CAF1019278.1"/>
    <property type="molecule type" value="Genomic_DNA"/>
</dbReference>
<dbReference type="Gene3D" id="3.30.40.10">
    <property type="entry name" value="Zinc/RING finger domain, C3HC4 (zinc finger)"/>
    <property type="match status" value="1"/>
</dbReference>
<evidence type="ECO:0000256" key="3">
    <source>
        <dbReference type="PROSITE-ProRule" id="PRU00175"/>
    </source>
</evidence>
<protein>
    <recommendedName>
        <fullName evidence="5">RING-type domain-containing protein</fullName>
    </recommendedName>
</protein>
<reference evidence="7" key="1">
    <citation type="submission" date="2021-02" db="EMBL/GenBank/DDBJ databases">
        <authorList>
            <person name="Nowell W R."/>
        </authorList>
    </citation>
    <scope>NUCLEOTIDE SEQUENCE</scope>
</reference>
<keyword evidence="1 3" id="KW-0863">Zinc-finger</keyword>
<dbReference type="OrthoDB" id="6270329at2759"/>
<dbReference type="InterPro" id="IPR013083">
    <property type="entry name" value="Znf_RING/FYVE/PHD"/>
</dbReference>
<comment type="caution">
    <text evidence="7">The sequence shown here is derived from an EMBL/GenBank/DDBJ whole genome shotgun (WGS) entry which is preliminary data.</text>
</comment>
<dbReference type="SUPFAM" id="SSF57850">
    <property type="entry name" value="RING/U-box"/>
    <property type="match status" value="2"/>
</dbReference>
<dbReference type="Proteomes" id="UP000663852">
    <property type="component" value="Unassembled WGS sequence"/>
</dbReference>
<evidence type="ECO:0000313" key="8">
    <source>
        <dbReference type="Proteomes" id="UP000663828"/>
    </source>
</evidence>
<name>A0A814QRZ3_ADIRI</name>
<feature type="region of interest" description="Disordered" evidence="4">
    <location>
        <begin position="322"/>
        <end position="349"/>
    </location>
</feature>
<keyword evidence="2" id="KW-0862">Zinc</keyword>
<dbReference type="AlphaFoldDB" id="A0A814QRZ3"/>
<feature type="compositionally biased region" description="Polar residues" evidence="4">
    <location>
        <begin position="331"/>
        <end position="349"/>
    </location>
</feature>
<dbReference type="GO" id="GO:0008270">
    <property type="term" value="F:zinc ion binding"/>
    <property type="evidence" value="ECO:0007669"/>
    <property type="project" value="UniProtKB-KW"/>
</dbReference>
<keyword evidence="1 3" id="KW-0479">Metal-binding</keyword>
<organism evidence="7 8">
    <name type="scientific">Adineta ricciae</name>
    <name type="common">Rotifer</name>
    <dbReference type="NCBI Taxonomy" id="249248"/>
    <lineage>
        <taxon>Eukaryota</taxon>
        <taxon>Metazoa</taxon>
        <taxon>Spiralia</taxon>
        <taxon>Gnathifera</taxon>
        <taxon>Rotifera</taxon>
        <taxon>Eurotatoria</taxon>
        <taxon>Bdelloidea</taxon>
        <taxon>Adinetida</taxon>
        <taxon>Adinetidae</taxon>
        <taxon>Adineta</taxon>
    </lineage>
</organism>
<evidence type="ECO:0000256" key="1">
    <source>
        <dbReference type="ARBA" id="ARBA00022771"/>
    </source>
</evidence>